<proteinExistence type="predicted"/>
<comment type="caution">
    <text evidence="1">The sequence shown here is derived from an EMBL/GenBank/DDBJ whole genome shotgun (WGS) entry which is preliminary data.</text>
</comment>
<protein>
    <submittedName>
        <fullName evidence="1">Uncharacterized protein</fullName>
    </submittedName>
</protein>
<dbReference type="EMBL" id="CM055097">
    <property type="protein sequence ID" value="KAJ7552580.1"/>
    <property type="molecule type" value="Genomic_DNA"/>
</dbReference>
<accession>A0ACC2DEG2</accession>
<organism evidence="1 2">
    <name type="scientific">Diphasiastrum complanatum</name>
    <name type="common">Issler's clubmoss</name>
    <name type="synonym">Lycopodium complanatum</name>
    <dbReference type="NCBI Taxonomy" id="34168"/>
    <lineage>
        <taxon>Eukaryota</taxon>
        <taxon>Viridiplantae</taxon>
        <taxon>Streptophyta</taxon>
        <taxon>Embryophyta</taxon>
        <taxon>Tracheophyta</taxon>
        <taxon>Lycopodiopsida</taxon>
        <taxon>Lycopodiales</taxon>
        <taxon>Lycopodiaceae</taxon>
        <taxon>Lycopodioideae</taxon>
        <taxon>Diphasiastrum</taxon>
    </lineage>
</organism>
<evidence type="ECO:0000313" key="1">
    <source>
        <dbReference type="EMBL" id="KAJ7552580.1"/>
    </source>
</evidence>
<dbReference type="Proteomes" id="UP001162992">
    <property type="component" value="Chromosome 6"/>
</dbReference>
<gene>
    <name evidence="1" type="ORF">O6H91_06G060600</name>
</gene>
<keyword evidence="2" id="KW-1185">Reference proteome</keyword>
<name>A0ACC2DEG2_DIPCM</name>
<reference evidence="2" key="1">
    <citation type="journal article" date="2024" name="Proc. Natl. Acad. Sci. U.S.A.">
        <title>Extraordinary preservation of gene collinearity over three hundred million years revealed in homosporous lycophytes.</title>
        <authorList>
            <person name="Li C."/>
            <person name="Wickell D."/>
            <person name="Kuo L.Y."/>
            <person name="Chen X."/>
            <person name="Nie B."/>
            <person name="Liao X."/>
            <person name="Peng D."/>
            <person name="Ji J."/>
            <person name="Jenkins J."/>
            <person name="Williams M."/>
            <person name="Shu S."/>
            <person name="Plott C."/>
            <person name="Barry K."/>
            <person name="Rajasekar S."/>
            <person name="Grimwood J."/>
            <person name="Han X."/>
            <person name="Sun S."/>
            <person name="Hou Z."/>
            <person name="He W."/>
            <person name="Dai G."/>
            <person name="Sun C."/>
            <person name="Schmutz J."/>
            <person name="Leebens-Mack J.H."/>
            <person name="Li F.W."/>
            <person name="Wang L."/>
        </authorList>
    </citation>
    <scope>NUCLEOTIDE SEQUENCE [LARGE SCALE GENOMIC DNA]</scope>
    <source>
        <strain evidence="2">cv. PW_Plant_1</strain>
    </source>
</reference>
<sequence length="537" mass="58335">MGGGQSKEEQLYHAVQAGNHTTVKALRRDGTSLEWVDKEGRTPLILACTRGESFDMVITLINLGANISVYRPGTHGGTPVHHAAKRGLDKTVVLLLGRGADPLQSNDDGLTPLDMARSRGHISVVRIIEDRLCLFSGIVRELSGPGFLEALMPQWVTRKVWVVVLPARPHPKRHPKHELVIYQSPKVSLWKGGSAPFSHPSGPCNVSQPRAIITLARARIREPDYTAVNPMLVIVDRSNIPVSPAFNEPGQTYKFLSEHENDNIQLERLFEACSLSSQGVPSPVGSENSVRPALLQRSDLPALQSPNQPSGQHFMNVSEEHQQKQSRSRDVALNMAIDASIQSGSTEGIIVPYLGPQTSGISERGAERHKKGCKDRDCIEPKKLKYGEALDYFEAGPSKFGKQSEVSQEAFSLRVAHAESSENRLSSAGKVCAMSTSCPTAPPLPSEFVSYPASKSRTLYATSSKSTNAANAALALEVNSKIAGQCVVCWDAPVQGVCIPCGHLAGCMNCLLDIKERSWGCPVCRTQIQQVVKVYTV</sequence>
<evidence type="ECO:0000313" key="2">
    <source>
        <dbReference type="Proteomes" id="UP001162992"/>
    </source>
</evidence>